<keyword evidence="2" id="KW-1185">Reference proteome</keyword>
<proteinExistence type="predicted"/>
<dbReference type="PANTHER" id="PTHR11122">
    <property type="entry name" value="APOSPORY-ASSOCIATED PROTEIN C-RELATED"/>
    <property type="match status" value="1"/>
</dbReference>
<gene>
    <name evidence="1" type="ORF">NC653_030927</name>
</gene>
<name>A0AAD6M005_9ROSI</name>
<dbReference type="Proteomes" id="UP001164929">
    <property type="component" value="Chromosome 13"/>
</dbReference>
<evidence type="ECO:0000313" key="2">
    <source>
        <dbReference type="Proteomes" id="UP001164929"/>
    </source>
</evidence>
<dbReference type="PANTHER" id="PTHR11122:SF18">
    <property type="entry name" value="PHOTOSYNTHETIC NDH SUBUNIT OF SUBCOMPLEX B 2, CHLOROPLASTIC"/>
    <property type="match status" value="1"/>
</dbReference>
<sequence>MLMSRLPGQKFIGRMMVFRRFVLFTLLGNEKDSSQAEGGVGFVISDSSEGGSKGSLVSSSEWTVKDVGSDSIDAIQVELSCSSGPLDITSVVSLYPLNMAPAVINRLGRVYAAPPEERLKAFYYTSPTKYEAIDQGKELFFRVIQIGFEDNYIGSPGSFAEKYGKNYFICTGPAAMLVPVVVKPGEDWKGYFVEMYALMQKMWLKEGTVSCITYHFTVQRTILVSASIVSPLPLLKNKQTDFAGEV</sequence>
<comment type="caution">
    <text evidence="1">The sequence shown here is derived from an EMBL/GenBank/DDBJ whole genome shotgun (WGS) entry which is preliminary data.</text>
</comment>
<organism evidence="1 2">
    <name type="scientific">Populus alba x Populus x berolinensis</name>
    <dbReference type="NCBI Taxonomy" id="444605"/>
    <lineage>
        <taxon>Eukaryota</taxon>
        <taxon>Viridiplantae</taxon>
        <taxon>Streptophyta</taxon>
        <taxon>Embryophyta</taxon>
        <taxon>Tracheophyta</taxon>
        <taxon>Spermatophyta</taxon>
        <taxon>Magnoliopsida</taxon>
        <taxon>eudicotyledons</taxon>
        <taxon>Gunneridae</taxon>
        <taxon>Pentapetalae</taxon>
        <taxon>rosids</taxon>
        <taxon>fabids</taxon>
        <taxon>Malpighiales</taxon>
        <taxon>Salicaceae</taxon>
        <taxon>Saliceae</taxon>
        <taxon>Populus</taxon>
    </lineage>
</organism>
<dbReference type="GO" id="GO:0005737">
    <property type="term" value="C:cytoplasm"/>
    <property type="evidence" value="ECO:0007669"/>
    <property type="project" value="TreeGrafter"/>
</dbReference>
<dbReference type="GO" id="GO:0047938">
    <property type="term" value="F:glucose-6-phosphate 1-epimerase activity"/>
    <property type="evidence" value="ECO:0007669"/>
    <property type="project" value="TreeGrafter"/>
</dbReference>
<reference evidence="1" key="1">
    <citation type="journal article" date="2023" name="Mol. Ecol. Resour.">
        <title>Chromosome-level genome assembly of a triploid poplar Populus alba 'Berolinensis'.</title>
        <authorList>
            <person name="Chen S."/>
            <person name="Yu Y."/>
            <person name="Wang X."/>
            <person name="Wang S."/>
            <person name="Zhang T."/>
            <person name="Zhou Y."/>
            <person name="He R."/>
            <person name="Meng N."/>
            <person name="Wang Y."/>
            <person name="Liu W."/>
            <person name="Liu Z."/>
            <person name="Liu J."/>
            <person name="Guo Q."/>
            <person name="Huang H."/>
            <person name="Sederoff R.R."/>
            <person name="Wang G."/>
            <person name="Qu G."/>
            <person name="Chen S."/>
        </authorList>
    </citation>
    <scope>NUCLEOTIDE SEQUENCE</scope>
    <source>
        <strain evidence="1">SC-2020</strain>
    </source>
</reference>
<protein>
    <submittedName>
        <fullName evidence="1">Uncharacterized protein</fullName>
    </submittedName>
</protein>
<evidence type="ECO:0000313" key="1">
    <source>
        <dbReference type="EMBL" id="KAJ6974927.1"/>
    </source>
</evidence>
<dbReference type="EMBL" id="JAQIZT010000013">
    <property type="protein sequence ID" value="KAJ6974927.1"/>
    <property type="molecule type" value="Genomic_DNA"/>
</dbReference>
<dbReference type="AlphaFoldDB" id="A0AAD6M005"/>
<accession>A0AAD6M005</accession>